<feature type="domain" description="Transposase IS200-like" evidence="1">
    <location>
        <begin position="73"/>
        <end position="177"/>
    </location>
</feature>
<accession>A0ABV3PW75</accession>
<dbReference type="Proteomes" id="UP001555786">
    <property type="component" value="Unassembled WGS sequence"/>
</dbReference>
<sequence length="206" mass="23615">MVEKKHPLRPQVEWHSRGYLPHWEAGEHPQSITFRLADSLPSELLSRWARDLKESDPELDSTEQRRRYEEALDKGHGEALLAQPDAGSIVQAALLHFDGVRYRLHAWSIMPNHVHVLATPLVPHALSAIIHSWKSFTALQINRALGRQGMLWFPEYFDRRIRDEGHFQRALYYIETNAVSAGLCARAEDWPHSSAACIRGSNEVEL</sequence>
<organism evidence="2 3">
    <name type="scientific">Labrys neptuniae</name>
    <dbReference type="NCBI Taxonomy" id="376174"/>
    <lineage>
        <taxon>Bacteria</taxon>
        <taxon>Pseudomonadati</taxon>
        <taxon>Pseudomonadota</taxon>
        <taxon>Alphaproteobacteria</taxon>
        <taxon>Hyphomicrobiales</taxon>
        <taxon>Xanthobacteraceae</taxon>
        <taxon>Labrys</taxon>
    </lineage>
</organism>
<protein>
    <submittedName>
        <fullName evidence="2">Transposase</fullName>
    </submittedName>
</protein>
<reference evidence="2 3" key="1">
    <citation type="submission" date="2024-07" db="EMBL/GenBank/DDBJ databases">
        <title>Description of Labrys sedimenti sp. nov., isolated from a diclofenac-degrading enrichment culture.</title>
        <authorList>
            <person name="Tancsics A."/>
            <person name="Csepanyi A."/>
        </authorList>
    </citation>
    <scope>NUCLEOTIDE SEQUENCE [LARGE SCALE GENOMIC DNA]</scope>
    <source>
        <strain evidence="2 3">LMG 23578</strain>
    </source>
</reference>
<gene>
    <name evidence="2" type="ORF">ABXS05_29165</name>
</gene>
<keyword evidence="3" id="KW-1185">Reference proteome</keyword>
<proteinExistence type="predicted"/>
<dbReference type="EMBL" id="JBFNQD010000016">
    <property type="protein sequence ID" value="MEW9309658.1"/>
    <property type="molecule type" value="Genomic_DNA"/>
</dbReference>
<dbReference type="InterPro" id="IPR002686">
    <property type="entry name" value="Transposase_17"/>
</dbReference>
<dbReference type="PANTHER" id="PTHR36966:SF1">
    <property type="entry name" value="REP-ASSOCIATED TYROSINE TRANSPOSASE"/>
    <property type="match status" value="1"/>
</dbReference>
<dbReference type="RefSeq" id="WP_367626290.1">
    <property type="nucleotide sequence ID" value="NZ_JBFNQD010000016.1"/>
</dbReference>
<evidence type="ECO:0000259" key="1">
    <source>
        <dbReference type="SMART" id="SM01321"/>
    </source>
</evidence>
<dbReference type="PANTHER" id="PTHR36966">
    <property type="entry name" value="REP-ASSOCIATED TYROSINE TRANSPOSASE"/>
    <property type="match status" value="1"/>
</dbReference>
<dbReference type="SMART" id="SM01321">
    <property type="entry name" value="Y1_Tnp"/>
    <property type="match status" value="1"/>
</dbReference>
<dbReference type="InterPro" id="IPR036515">
    <property type="entry name" value="Transposase_17_sf"/>
</dbReference>
<dbReference type="Pfam" id="PF01797">
    <property type="entry name" value="Y1_Tnp"/>
    <property type="match status" value="1"/>
</dbReference>
<dbReference type="SUPFAM" id="SSF143422">
    <property type="entry name" value="Transposase IS200-like"/>
    <property type="match status" value="1"/>
</dbReference>
<evidence type="ECO:0000313" key="2">
    <source>
        <dbReference type="EMBL" id="MEW9309658.1"/>
    </source>
</evidence>
<evidence type="ECO:0000313" key="3">
    <source>
        <dbReference type="Proteomes" id="UP001555786"/>
    </source>
</evidence>
<dbReference type="Gene3D" id="3.30.70.1290">
    <property type="entry name" value="Transposase IS200-like"/>
    <property type="match status" value="1"/>
</dbReference>
<comment type="caution">
    <text evidence="2">The sequence shown here is derived from an EMBL/GenBank/DDBJ whole genome shotgun (WGS) entry which is preliminary data.</text>
</comment>
<name>A0ABV3PW75_9HYPH</name>
<dbReference type="InterPro" id="IPR052715">
    <property type="entry name" value="RAYT_transposase"/>
</dbReference>